<proteinExistence type="predicted"/>
<comment type="caution">
    <text evidence="1">The sequence shown here is derived from an EMBL/GenBank/DDBJ whole genome shotgun (WGS) entry which is preliminary data.</text>
</comment>
<gene>
    <name evidence="1" type="ORF">Goari_000608</name>
</gene>
<evidence type="ECO:0000313" key="2">
    <source>
        <dbReference type="Proteomes" id="UP000593577"/>
    </source>
</evidence>
<protein>
    <submittedName>
        <fullName evidence="1">Uncharacterized protein</fullName>
    </submittedName>
</protein>
<accession>A0A7J8YI18</accession>
<dbReference type="Proteomes" id="UP000593577">
    <property type="component" value="Unassembled WGS sequence"/>
</dbReference>
<name>A0A7J8YI18_GOSAI</name>
<organism evidence="1 2">
    <name type="scientific">Gossypium aridum</name>
    <name type="common">American cotton</name>
    <name type="synonym">Erioxylum aridum</name>
    <dbReference type="NCBI Taxonomy" id="34290"/>
    <lineage>
        <taxon>Eukaryota</taxon>
        <taxon>Viridiplantae</taxon>
        <taxon>Streptophyta</taxon>
        <taxon>Embryophyta</taxon>
        <taxon>Tracheophyta</taxon>
        <taxon>Spermatophyta</taxon>
        <taxon>Magnoliopsida</taxon>
        <taxon>eudicotyledons</taxon>
        <taxon>Gunneridae</taxon>
        <taxon>Pentapetalae</taxon>
        <taxon>rosids</taxon>
        <taxon>malvids</taxon>
        <taxon>Malvales</taxon>
        <taxon>Malvaceae</taxon>
        <taxon>Malvoideae</taxon>
        <taxon>Gossypium</taxon>
    </lineage>
</organism>
<keyword evidence="2" id="KW-1185">Reference proteome</keyword>
<dbReference type="EMBL" id="JABFAA010000013">
    <property type="protein sequence ID" value="MBA0698930.1"/>
    <property type="molecule type" value="Genomic_DNA"/>
</dbReference>
<evidence type="ECO:0000313" key="1">
    <source>
        <dbReference type="EMBL" id="MBA0698930.1"/>
    </source>
</evidence>
<dbReference type="AlphaFoldDB" id="A0A7J8YI18"/>
<reference evidence="1 2" key="1">
    <citation type="journal article" date="2019" name="Genome Biol. Evol.">
        <title>Insights into the evolution of the New World diploid cottons (Gossypium, subgenus Houzingenia) based on genome sequencing.</title>
        <authorList>
            <person name="Grover C.E."/>
            <person name="Arick M.A. 2nd"/>
            <person name="Thrash A."/>
            <person name="Conover J.L."/>
            <person name="Sanders W.S."/>
            <person name="Peterson D.G."/>
            <person name="Frelichowski J.E."/>
            <person name="Scheffler J.A."/>
            <person name="Scheffler B.E."/>
            <person name="Wendel J.F."/>
        </authorList>
    </citation>
    <scope>NUCLEOTIDE SEQUENCE [LARGE SCALE GENOMIC DNA]</scope>
    <source>
        <strain evidence="1">185</strain>
        <tissue evidence="1">Leaf</tissue>
    </source>
</reference>
<sequence length="75" mass="8647">MRTALAESVLEFESRNYGMVPAKESLVNEMLKRIKVEDEYKKTFASYVWSNLKLERKLIGCLALIFYIVIALKSG</sequence>